<keyword evidence="2" id="KW-1185">Reference proteome</keyword>
<gene>
    <name evidence="1" type="ORF">SAMN05443507_1165</name>
</gene>
<dbReference type="InterPro" id="IPR014202">
    <property type="entry name" value="Spore_II_R"/>
</dbReference>
<evidence type="ECO:0000313" key="2">
    <source>
        <dbReference type="Proteomes" id="UP000184016"/>
    </source>
</evidence>
<dbReference type="RefSeq" id="WP_072874425.1">
    <property type="nucleotide sequence ID" value="NZ_FRAF01000016.1"/>
</dbReference>
<dbReference type="STRING" id="1830138.SAMN05443507_1165"/>
<name>A0A1M6TA10_9BACL</name>
<dbReference type="Proteomes" id="UP000184016">
    <property type="component" value="Unassembled WGS sequence"/>
</dbReference>
<dbReference type="EMBL" id="FRAF01000016">
    <property type="protein sequence ID" value="SHK53679.1"/>
    <property type="molecule type" value="Genomic_DNA"/>
</dbReference>
<accession>A0A1M6TA10</accession>
<organism evidence="1 2">
    <name type="scientific">Alicyclobacillus tolerans</name>
    <dbReference type="NCBI Taxonomy" id="90970"/>
    <lineage>
        <taxon>Bacteria</taxon>
        <taxon>Bacillati</taxon>
        <taxon>Bacillota</taxon>
        <taxon>Bacilli</taxon>
        <taxon>Bacillales</taxon>
        <taxon>Alicyclobacillaceae</taxon>
        <taxon>Alicyclobacillus</taxon>
    </lineage>
</organism>
<dbReference type="Pfam" id="PF09551">
    <property type="entry name" value="Spore_II_R"/>
    <property type="match status" value="1"/>
</dbReference>
<proteinExistence type="predicted"/>
<evidence type="ECO:0000313" key="1">
    <source>
        <dbReference type="EMBL" id="SHK53679.1"/>
    </source>
</evidence>
<dbReference type="NCBIfam" id="TIGR02837">
    <property type="entry name" value="spore_II_R"/>
    <property type="match status" value="1"/>
</dbReference>
<sequence length="236" mass="26111">MWRRMMVLATIVGGICVAGHLLETSTASTNSAVTDMSTAKIQSIDFAVPHDAPIPKEALRLRIIANSDSPQDQQLKREVRNAIVLQVGKWLKGVTSSAEARRILEEHEADIEQIALKVTREHGFTYGVQTNIGKVPFPTKIYGNQIYPAGNYEALRIILGKGQGANWWCVLFPPLCFVDIAEGDAVPNTGSFPDLPPLEVLNMMGPNGKEEKVQVRLAVVDYGEELWHTLVHQWSI</sequence>
<dbReference type="AlphaFoldDB" id="A0A1M6TA10"/>
<reference evidence="2" key="1">
    <citation type="submission" date="2016-11" db="EMBL/GenBank/DDBJ databases">
        <authorList>
            <person name="Varghese N."/>
            <person name="Submissions S."/>
        </authorList>
    </citation>
    <scope>NUCLEOTIDE SEQUENCE [LARGE SCALE GENOMIC DNA]</scope>
    <source>
        <strain evidence="2">USBA-503</strain>
    </source>
</reference>
<protein>
    <submittedName>
        <fullName evidence="1">Stage II sporulation protein R</fullName>
    </submittedName>
</protein>